<evidence type="ECO:0000256" key="10">
    <source>
        <dbReference type="SAM" id="Coils"/>
    </source>
</evidence>
<dbReference type="GO" id="GO:0032979">
    <property type="term" value="P:protein insertion into mitochondrial inner membrane from matrix"/>
    <property type="evidence" value="ECO:0007669"/>
    <property type="project" value="TreeGrafter"/>
</dbReference>
<keyword evidence="5" id="KW-0809">Transit peptide</keyword>
<accession>A0A0M8PBH8</accession>
<feature type="region of interest" description="Disordered" evidence="11">
    <location>
        <begin position="416"/>
        <end position="501"/>
    </location>
</feature>
<comment type="subcellular location">
    <subcellularLocation>
        <location evidence="9">Membrane</location>
        <topology evidence="9">Multi-pass membrane protein</topology>
    </subcellularLocation>
    <subcellularLocation>
        <location evidence="1">Mitochondrion inner membrane</location>
        <topology evidence="1">Multi-pass membrane protein</topology>
    </subcellularLocation>
</comment>
<protein>
    <recommendedName>
        <fullName evidence="13">Membrane insertase YidC/Oxa/ALB C-terminal domain-containing protein</fullName>
    </recommendedName>
</protein>
<gene>
    <name evidence="14" type="ORF">ACN38_g3836</name>
</gene>
<feature type="compositionally biased region" description="Basic and acidic residues" evidence="11">
    <location>
        <begin position="433"/>
        <end position="477"/>
    </location>
</feature>
<reference evidence="14 15" key="1">
    <citation type="submission" date="2015-08" db="EMBL/GenBank/DDBJ databases">
        <title>Genome sequencing of Penicillium nordicum.</title>
        <authorList>
            <person name="Nguyen H.D."/>
            <person name="Seifert K.A."/>
        </authorList>
    </citation>
    <scope>NUCLEOTIDE SEQUENCE [LARGE SCALE GENOMIC DNA]</scope>
    <source>
        <strain evidence="14 15">DAOMC 185683</strain>
    </source>
</reference>
<dbReference type="STRING" id="229535.A0A0M8PBH8"/>
<dbReference type="InterPro" id="IPR001708">
    <property type="entry name" value="YidC/ALB3/OXA1/COX18"/>
</dbReference>
<evidence type="ECO:0000256" key="12">
    <source>
        <dbReference type="SAM" id="Phobius"/>
    </source>
</evidence>
<feature type="transmembrane region" description="Helical" evidence="12">
    <location>
        <begin position="316"/>
        <end position="333"/>
    </location>
</feature>
<evidence type="ECO:0000256" key="8">
    <source>
        <dbReference type="ARBA" id="ARBA00023136"/>
    </source>
</evidence>
<feature type="transmembrane region" description="Helical" evidence="12">
    <location>
        <begin position="291"/>
        <end position="310"/>
    </location>
</feature>
<keyword evidence="7" id="KW-0496">Mitochondrion</keyword>
<dbReference type="GO" id="GO:0032977">
    <property type="term" value="F:membrane insertase activity"/>
    <property type="evidence" value="ECO:0007669"/>
    <property type="project" value="InterPro"/>
</dbReference>
<dbReference type="PANTHER" id="PTHR12428:SF66">
    <property type="entry name" value="MITOCHONDRIAL INNER MEMBRANE PROTEIN OXA1L"/>
    <property type="match status" value="1"/>
</dbReference>
<keyword evidence="10" id="KW-0175">Coiled coil</keyword>
<name>A0A0M8PBH8_9EURO</name>
<evidence type="ECO:0000313" key="14">
    <source>
        <dbReference type="EMBL" id="KOS45214.1"/>
    </source>
</evidence>
<evidence type="ECO:0000256" key="7">
    <source>
        <dbReference type="ARBA" id="ARBA00023128"/>
    </source>
</evidence>
<dbReference type="EMBL" id="LHQQ01000047">
    <property type="protein sequence ID" value="KOS45214.1"/>
    <property type="molecule type" value="Genomic_DNA"/>
</dbReference>
<evidence type="ECO:0000256" key="2">
    <source>
        <dbReference type="ARBA" id="ARBA00009877"/>
    </source>
</evidence>
<dbReference type="OrthoDB" id="2148490at2759"/>
<keyword evidence="8 12" id="KW-0472">Membrane</keyword>
<dbReference type="GO" id="GO:0005743">
    <property type="term" value="C:mitochondrial inner membrane"/>
    <property type="evidence" value="ECO:0007669"/>
    <property type="project" value="UniProtKB-SubCell"/>
</dbReference>
<evidence type="ECO:0000256" key="6">
    <source>
        <dbReference type="ARBA" id="ARBA00022989"/>
    </source>
</evidence>
<organism evidence="14 15">
    <name type="scientific">Penicillium nordicum</name>
    <dbReference type="NCBI Taxonomy" id="229535"/>
    <lineage>
        <taxon>Eukaryota</taxon>
        <taxon>Fungi</taxon>
        <taxon>Dikarya</taxon>
        <taxon>Ascomycota</taxon>
        <taxon>Pezizomycotina</taxon>
        <taxon>Eurotiomycetes</taxon>
        <taxon>Eurotiomycetidae</taxon>
        <taxon>Eurotiales</taxon>
        <taxon>Aspergillaceae</taxon>
        <taxon>Penicillium</taxon>
    </lineage>
</organism>
<sequence length="501" mass="55424">MIGHVGLKGSGAAATLASQRMTVMSRSSRSISTLRSQSLRFPSQRGQLKSALSGSAPWRMTPAVIGPAAVRFNSTSADSTLPEFAFDGTLKNAVNIHDITTIPERIGYLKELGLDFGWGFSSTMQWLIEHTHIWTGMPWWASIVAVGLITRVAMLKPVIGASENAARMTNAKSKTDPLRQRMVEASSEGNQQEAQVVRAQLKEINDAHGIKTWKSLLPMLQIPLGFGCFRVVRAMTSLPVPAMAMETAGWVKDLTVADPTYILPMIAAGTLCLSLRRGGESGQMPMMQTEAGKYIIYGFPVMSFAFMAFMPSALQFYFVATGLFGLGQTYLINSSIFRTWMSLSIAQKPSNGPTFSAVTQNTQSKGLRQLLERLEKEKAAQEKARTAIPVSPVQEDVKISFIDRIYQKFGKAGSSLSKSVSETMGTSTVEQRIAQDHKKRADEYEQQRKDEDELMRRERNEARRKEHMKTLENERTKASKSLKNSQAAARKPNGRRGSRRA</sequence>
<keyword evidence="15" id="KW-1185">Reference proteome</keyword>
<feature type="coiled-coil region" evidence="10">
    <location>
        <begin position="357"/>
        <end position="387"/>
    </location>
</feature>
<keyword evidence="6 12" id="KW-1133">Transmembrane helix</keyword>
<feature type="compositionally biased region" description="Polar residues" evidence="11">
    <location>
        <begin position="416"/>
        <end position="430"/>
    </location>
</feature>
<evidence type="ECO:0000256" key="3">
    <source>
        <dbReference type="ARBA" id="ARBA00022692"/>
    </source>
</evidence>
<keyword evidence="4" id="KW-0999">Mitochondrion inner membrane</keyword>
<keyword evidence="3 9" id="KW-0812">Transmembrane</keyword>
<comment type="caution">
    <text evidence="14">The sequence shown here is derived from an EMBL/GenBank/DDBJ whole genome shotgun (WGS) entry which is preliminary data.</text>
</comment>
<evidence type="ECO:0000256" key="4">
    <source>
        <dbReference type="ARBA" id="ARBA00022792"/>
    </source>
</evidence>
<dbReference type="Pfam" id="PF02096">
    <property type="entry name" value="60KD_IMP"/>
    <property type="match status" value="1"/>
</dbReference>
<feature type="domain" description="Membrane insertase YidC/Oxa/ALB C-terminal" evidence="13">
    <location>
        <begin position="139"/>
        <end position="333"/>
    </location>
</feature>
<comment type="similarity">
    <text evidence="2 9">Belongs to the OXA1/ALB3/YidC family.</text>
</comment>
<dbReference type="AlphaFoldDB" id="A0A0M8PBH8"/>
<feature type="compositionally biased region" description="Basic residues" evidence="11">
    <location>
        <begin position="492"/>
        <end position="501"/>
    </location>
</feature>
<proteinExistence type="inferred from homology"/>
<evidence type="ECO:0000256" key="5">
    <source>
        <dbReference type="ARBA" id="ARBA00022946"/>
    </source>
</evidence>
<evidence type="ECO:0000256" key="9">
    <source>
        <dbReference type="RuleBase" id="RU003945"/>
    </source>
</evidence>
<dbReference type="PANTHER" id="PTHR12428">
    <property type="entry name" value="OXA1"/>
    <property type="match status" value="1"/>
</dbReference>
<dbReference type="CDD" id="cd20069">
    <property type="entry name" value="5TM_Oxa1-like"/>
    <property type="match status" value="1"/>
</dbReference>
<dbReference type="InterPro" id="IPR028055">
    <property type="entry name" value="YidC/Oxa/ALB_C"/>
</dbReference>
<evidence type="ECO:0000256" key="11">
    <source>
        <dbReference type="SAM" id="MobiDB-lite"/>
    </source>
</evidence>
<evidence type="ECO:0000313" key="15">
    <source>
        <dbReference type="Proteomes" id="UP000037696"/>
    </source>
</evidence>
<dbReference type="Proteomes" id="UP000037696">
    <property type="component" value="Unassembled WGS sequence"/>
</dbReference>
<evidence type="ECO:0000259" key="13">
    <source>
        <dbReference type="Pfam" id="PF02096"/>
    </source>
</evidence>
<evidence type="ECO:0000256" key="1">
    <source>
        <dbReference type="ARBA" id="ARBA00004448"/>
    </source>
</evidence>